<comment type="caution">
    <text evidence="1">The sequence shown here is derived from an EMBL/GenBank/DDBJ whole genome shotgun (WGS) entry which is preliminary data.</text>
</comment>
<protein>
    <submittedName>
        <fullName evidence="1">Uncharacterized protein</fullName>
    </submittedName>
</protein>
<reference evidence="1 2" key="1">
    <citation type="submission" date="2024-04" db="EMBL/GenBank/DDBJ databases">
        <title>Tritrichomonas musculus Genome.</title>
        <authorList>
            <person name="Alves-Ferreira E."/>
            <person name="Grigg M."/>
            <person name="Lorenzi H."/>
            <person name="Galac M."/>
        </authorList>
    </citation>
    <scope>NUCLEOTIDE SEQUENCE [LARGE SCALE GENOMIC DNA]</scope>
    <source>
        <strain evidence="1 2">EAF2021</strain>
    </source>
</reference>
<evidence type="ECO:0000313" key="1">
    <source>
        <dbReference type="EMBL" id="KAK8850278.1"/>
    </source>
</evidence>
<evidence type="ECO:0000313" key="2">
    <source>
        <dbReference type="Proteomes" id="UP001470230"/>
    </source>
</evidence>
<accession>A0ABR2HPE3</accession>
<dbReference type="EMBL" id="JAPFFF010000024">
    <property type="protein sequence ID" value="KAK8850278.1"/>
    <property type="molecule type" value="Genomic_DNA"/>
</dbReference>
<gene>
    <name evidence="1" type="ORF">M9Y10_018406</name>
</gene>
<sequence length="201" mass="23815">MSNTYYLDPNIDLDDIDSYEDFCVWPDGNDFSSEIESMNIIDTAQKCSSNSIDLVANNQSTRQNNNYNNINQQSQTYDNEISSQPYVTTWFDNNHNQNQESNVSRPLQRRPKTILPLSEKVQCFKNGFYNIFTNRKKFKKEYVVKIHNNFLVKNIKGFQKIKRSESRSIDTYFQKYAPYQDKIYPVLREKKKQILKTILID</sequence>
<dbReference type="Proteomes" id="UP001470230">
    <property type="component" value="Unassembled WGS sequence"/>
</dbReference>
<keyword evidence="2" id="KW-1185">Reference proteome</keyword>
<organism evidence="1 2">
    <name type="scientific">Tritrichomonas musculus</name>
    <dbReference type="NCBI Taxonomy" id="1915356"/>
    <lineage>
        <taxon>Eukaryota</taxon>
        <taxon>Metamonada</taxon>
        <taxon>Parabasalia</taxon>
        <taxon>Tritrichomonadida</taxon>
        <taxon>Tritrichomonadidae</taxon>
        <taxon>Tritrichomonas</taxon>
    </lineage>
</organism>
<proteinExistence type="predicted"/>
<name>A0ABR2HPE3_9EUKA</name>